<comment type="caution">
    <text evidence="2">The sequence shown here is derived from an EMBL/GenBank/DDBJ whole genome shotgun (WGS) entry which is preliminary data.</text>
</comment>
<proteinExistence type="predicted"/>
<dbReference type="AlphaFoldDB" id="A0A921QN62"/>
<evidence type="ECO:0000313" key="2">
    <source>
        <dbReference type="EMBL" id="KAG0523476.1"/>
    </source>
</evidence>
<accession>A0A921QN62</accession>
<feature type="signal peptide" evidence="1">
    <location>
        <begin position="1"/>
        <end position="15"/>
    </location>
</feature>
<feature type="chain" id="PRO_5038070243" evidence="1">
    <location>
        <begin position="16"/>
        <end position="126"/>
    </location>
</feature>
<evidence type="ECO:0000256" key="1">
    <source>
        <dbReference type="SAM" id="SignalP"/>
    </source>
</evidence>
<reference evidence="2" key="1">
    <citation type="journal article" date="2019" name="BMC Genomics">
        <title>A new reference genome for Sorghum bicolor reveals high levels of sequence similarity between sweet and grain genotypes: implications for the genetics of sugar metabolism.</title>
        <authorList>
            <person name="Cooper E.A."/>
            <person name="Brenton Z.W."/>
            <person name="Flinn B.S."/>
            <person name="Jenkins J."/>
            <person name="Shu S."/>
            <person name="Flowers D."/>
            <person name="Luo F."/>
            <person name="Wang Y."/>
            <person name="Xia P."/>
            <person name="Barry K."/>
            <person name="Daum C."/>
            <person name="Lipzen A."/>
            <person name="Yoshinaga Y."/>
            <person name="Schmutz J."/>
            <person name="Saski C."/>
            <person name="Vermerris W."/>
            <person name="Kresovich S."/>
        </authorList>
    </citation>
    <scope>NUCLEOTIDE SEQUENCE</scope>
</reference>
<reference evidence="2" key="2">
    <citation type="submission" date="2020-10" db="EMBL/GenBank/DDBJ databases">
        <authorList>
            <person name="Cooper E.A."/>
            <person name="Brenton Z.W."/>
            <person name="Flinn B.S."/>
            <person name="Jenkins J."/>
            <person name="Shu S."/>
            <person name="Flowers D."/>
            <person name="Luo F."/>
            <person name="Wang Y."/>
            <person name="Xia P."/>
            <person name="Barry K."/>
            <person name="Daum C."/>
            <person name="Lipzen A."/>
            <person name="Yoshinaga Y."/>
            <person name="Schmutz J."/>
            <person name="Saski C."/>
            <person name="Vermerris W."/>
            <person name="Kresovich S."/>
        </authorList>
    </citation>
    <scope>NUCLEOTIDE SEQUENCE</scope>
</reference>
<sequence>MLLLAPLMPLKTVFAMLLRLLLEKRTFRYVTLHDRVIQNIKWGSICAVGDSLTLCIYGKIEQTVLPPESTTNGPEHTRGRLKTKIPSEVCSLIEFDFYIIGIYHFLLISRIHSNFSIYDNGSHIHS</sequence>
<organism evidence="2 3">
    <name type="scientific">Sorghum bicolor</name>
    <name type="common">Sorghum</name>
    <name type="synonym">Sorghum vulgare</name>
    <dbReference type="NCBI Taxonomy" id="4558"/>
    <lineage>
        <taxon>Eukaryota</taxon>
        <taxon>Viridiplantae</taxon>
        <taxon>Streptophyta</taxon>
        <taxon>Embryophyta</taxon>
        <taxon>Tracheophyta</taxon>
        <taxon>Spermatophyta</taxon>
        <taxon>Magnoliopsida</taxon>
        <taxon>Liliopsida</taxon>
        <taxon>Poales</taxon>
        <taxon>Poaceae</taxon>
        <taxon>PACMAD clade</taxon>
        <taxon>Panicoideae</taxon>
        <taxon>Andropogonodae</taxon>
        <taxon>Andropogoneae</taxon>
        <taxon>Sorghinae</taxon>
        <taxon>Sorghum</taxon>
    </lineage>
</organism>
<dbReference type="EMBL" id="CM027686">
    <property type="protein sequence ID" value="KAG0523476.1"/>
    <property type="molecule type" value="Genomic_DNA"/>
</dbReference>
<gene>
    <name evidence="2" type="ORF">BDA96_07G126600</name>
</gene>
<evidence type="ECO:0000313" key="3">
    <source>
        <dbReference type="Proteomes" id="UP000807115"/>
    </source>
</evidence>
<name>A0A921QN62_SORBI</name>
<dbReference type="Proteomes" id="UP000807115">
    <property type="component" value="Chromosome 7"/>
</dbReference>
<protein>
    <submittedName>
        <fullName evidence="2">Uncharacterized protein</fullName>
    </submittedName>
</protein>
<keyword evidence="1" id="KW-0732">Signal</keyword>